<evidence type="ECO:0000313" key="8">
    <source>
        <dbReference type="Proteomes" id="UP000318081"/>
    </source>
</evidence>
<evidence type="ECO:0000313" key="7">
    <source>
        <dbReference type="EMBL" id="QDV81627.1"/>
    </source>
</evidence>
<accession>A0ABX5XIK9</accession>
<comment type="similarity">
    <text evidence="1">Belongs to the 'GDXG' lipolytic enzyme family.</text>
</comment>
<keyword evidence="2" id="KW-0378">Hydrolase</keyword>
<evidence type="ECO:0000256" key="4">
    <source>
        <dbReference type="SAM" id="SignalP"/>
    </source>
</evidence>
<name>A0ABX5XIK9_9BACT</name>
<evidence type="ECO:0000256" key="1">
    <source>
        <dbReference type="ARBA" id="ARBA00010515"/>
    </source>
</evidence>
<dbReference type="Pfam" id="PF20434">
    <property type="entry name" value="BD-FAE"/>
    <property type="match status" value="1"/>
</dbReference>
<evidence type="ECO:0000256" key="3">
    <source>
        <dbReference type="SAM" id="MobiDB-lite"/>
    </source>
</evidence>
<feature type="signal peptide" evidence="4">
    <location>
        <begin position="1"/>
        <end position="26"/>
    </location>
</feature>
<dbReference type="SUPFAM" id="SSF53474">
    <property type="entry name" value="alpha/beta-Hydrolases"/>
    <property type="match status" value="1"/>
</dbReference>
<dbReference type="InterPro" id="IPR029058">
    <property type="entry name" value="AB_hydrolase_fold"/>
</dbReference>
<evidence type="ECO:0000259" key="5">
    <source>
        <dbReference type="Pfam" id="PF06439"/>
    </source>
</evidence>
<dbReference type="Proteomes" id="UP000318081">
    <property type="component" value="Chromosome"/>
</dbReference>
<dbReference type="Gene3D" id="3.40.50.1820">
    <property type="entry name" value="alpha/beta hydrolase"/>
    <property type="match status" value="1"/>
</dbReference>
<dbReference type="EMBL" id="CP036432">
    <property type="protein sequence ID" value="QDV81627.1"/>
    <property type="molecule type" value="Genomic_DNA"/>
</dbReference>
<dbReference type="RefSeq" id="WP_145207395.1">
    <property type="nucleotide sequence ID" value="NZ_CP036432.1"/>
</dbReference>
<evidence type="ECO:0000256" key="2">
    <source>
        <dbReference type="ARBA" id="ARBA00022801"/>
    </source>
</evidence>
<feature type="domain" description="BD-FAE-like" evidence="6">
    <location>
        <begin position="275"/>
        <end position="476"/>
    </location>
</feature>
<dbReference type="Gene3D" id="2.60.120.560">
    <property type="entry name" value="Exo-inulinase, domain 1"/>
    <property type="match status" value="1"/>
</dbReference>
<gene>
    <name evidence="7" type="ORF">TBK1r_05460</name>
</gene>
<dbReference type="PANTHER" id="PTHR48081">
    <property type="entry name" value="AB HYDROLASE SUPERFAMILY PROTEIN C4A8.06C"/>
    <property type="match status" value="1"/>
</dbReference>
<feature type="region of interest" description="Disordered" evidence="3">
    <location>
        <begin position="139"/>
        <end position="161"/>
    </location>
</feature>
<proteinExistence type="inferred from homology"/>
<evidence type="ECO:0000259" key="6">
    <source>
        <dbReference type="Pfam" id="PF20434"/>
    </source>
</evidence>
<keyword evidence="4" id="KW-0732">Signal</keyword>
<protein>
    <submittedName>
        <fullName evidence="7">Acetyl esterase</fullName>
    </submittedName>
</protein>
<dbReference type="InterPro" id="IPR049492">
    <property type="entry name" value="BD-FAE-like_dom"/>
</dbReference>
<feature type="domain" description="3-keto-alpha-glucoside-1,2-lyase/3-keto-2-hydroxy-glucal hydratase" evidence="5">
    <location>
        <begin position="34"/>
        <end position="235"/>
    </location>
</feature>
<dbReference type="Pfam" id="PF06439">
    <property type="entry name" value="3keto-disac_hyd"/>
    <property type="match status" value="1"/>
</dbReference>
<sequence>MSRVAARCFALFVFLQLIPFPSVATAAEPQPPEGFRAIFNGVDLSGWHGLNPHQVAKLTGEKKEAKLAEQQREFADHWQVENGELVNDGHGAYATTDQEFGDIELLLEYKTVPSADSGIYLRGTPQVQIWDSNQVFDPKRPTRRPHLGSGGLFNNNPKTLGRDPMVKADRPFGQWNQFKIRQIGDRTWVWLNNRLVVDGAVMENYWDRALPLPSTGPIMLQTHGGEIRWRNIFVREINEQEAERYLATRPLLPNPTEFDVAYGPHHKQKLHFWKAESDAPTPLLFFIHGGGWMAGGRMSGLVEMLPEMLDAGISVVSVEYRFIPEATADGVVPPVKGPLHDAARALQFVRSKAEAWNIDPQRIAASGGSAGACSSLWLAFHPDMADPSSDDPIARQSTRLTCAAVRGAQTTLDPLQMKTWTPNSRYGGHAFGFTGDAEKKISQFDEFLAKRDSILPWIAEYSPYALVSEDDPPVHLLYTGPPSMGKPAKDPTHTANFGVQLQQHCRNVGVECELVYPGSENVQHETTSDYLISQLKGE</sequence>
<dbReference type="InterPro" id="IPR010496">
    <property type="entry name" value="AL/BT2_dom"/>
</dbReference>
<dbReference type="InterPro" id="IPR050300">
    <property type="entry name" value="GDXG_lipolytic_enzyme"/>
</dbReference>
<reference evidence="7 8" key="1">
    <citation type="submission" date="2019-02" db="EMBL/GenBank/DDBJ databases">
        <title>Deep-cultivation of Planctomycetes and their phenomic and genomic characterization uncovers novel biology.</title>
        <authorList>
            <person name="Wiegand S."/>
            <person name="Jogler M."/>
            <person name="Boedeker C."/>
            <person name="Pinto D."/>
            <person name="Vollmers J."/>
            <person name="Rivas-Marin E."/>
            <person name="Kohn T."/>
            <person name="Peeters S.H."/>
            <person name="Heuer A."/>
            <person name="Rast P."/>
            <person name="Oberbeckmann S."/>
            <person name="Bunk B."/>
            <person name="Jeske O."/>
            <person name="Meyerdierks A."/>
            <person name="Storesund J.E."/>
            <person name="Kallscheuer N."/>
            <person name="Luecker S."/>
            <person name="Lage O.M."/>
            <person name="Pohl T."/>
            <person name="Merkel B.J."/>
            <person name="Hornburger P."/>
            <person name="Mueller R.-W."/>
            <person name="Bruemmer F."/>
            <person name="Labrenz M."/>
            <person name="Spormann A.M."/>
            <person name="Op den Camp H."/>
            <person name="Overmann J."/>
            <person name="Amann R."/>
            <person name="Jetten M.S.M."/>
            <person name="Mascher T."/>
            <person name="Medema M.H."/>
            <person name="Devos D.P."/>
            <person name="Kaster A.-K."/>
            <person name="Ovreas L."/>
            <person name="Rohde M."/>
            <person name="Galperin M.Y."/>
            <person name="Jogler C."/>
        </authorList>
    </citation>
    <scope>NUCLEOTIDE SEQUENCE [LARGE SCALE GENOMIC DNA]</scope>
    <source>
        <strain evidence="7 8">TBK1r</strain>
    </source>
</reference>
<keyword evidence="8" id="KW-1185">Reference proteome</keyword>
<organism evidence="7 8">
    <name type="scientific">Stieleria magnilauensis</name>
    <dbReference type="NCBI Taxonomy" id="2527963"/>
    <lineage>
        <taxon>Bacteria</taxon>
        <taxon>Pseudomonadati</taxon>
        <taxon>Planctomycetota</taxon>
        <taxon>Planctomycetia</taxon>
        <taxon>Pirellulales</taxon>
        <taxon>Pirellulaceae</taxon>
        <taxon>Stieleria</taxon>
    </lineage>
</organism>
<feature type="chain" id="PRO_5047348449" evidence="4">
    <location>
        <begin position="27"/>
        <end position="538"/>
    </location>
</feature>
<dbReference type="PANTHER" id="PTHR48081:SF30">
    <property type="entry name" value="ACETYL-HYDROLASE LIPR-RELATED"/>
    <property type="match status" value="1"/>
</dbReference>